<sequence>MAIFGLKSRKSHSSVISSVSRHEPPRTSNTDVLEAADVVGDSPDFGQVAHSRRATNNTVDSSSSSLRSRNSTSMKKFFGSTRRKGSQSIDAGAPPSHAAKSPDYFGSNSTKRASQISLVNKPTVAATSPPVITPGAIAPSLSSPAGDTSSFAEAVGAGVSGGLASPSSPTGAPRPSELFAGKGVQWNQIDLTSRDLTKPTDAASTNIDMQKFLKERRQWIPTFKNSDNVEEDAVNLPKSLDQFSFGDAPQVAKSSAGGLKSLKDLEDTHKRKAALLEKTPLATTANGTIFEEAATTPSPIAGPSAVPTLPPAPAPPSRNQSFRTSSFVGSNDNSTRKSNSISRKPAPSLGTSADTVSPAAASAASRDIPQRRSSVRKDLSELGGITAAKEPSETVDPAVAAAAVADSSSSQAIDPPQPVNGRVDQIKEQAAATEAAPTSSTANGSVRASIDTAGFVTPAESQTHDIQSAATERLRAAQAGPIQPASAIAGDASHDSAATAAPASPLQTDTPPRPPKNGQRTPSRQSSKDPINASPTKPPGSTFAQVKEQIAHAAPSLQNVVPGTGAATTPAAQQ</sequence>
<dbReference type="STRING" id="1151754.M9LS57"/>
<dbReference type="EMBL" id="DF196786">
    <property type="protein sequence ID" value="GAC76281.1"/>
    <property type="molecule type" value="Genomic_DNA"/>
</dbReference>
<proteinExistence type="predicted"/>
<dbReference type="Proteomes" id="UP000011976">
    <property type="component" value="Unassembled WGS sequence"/>
</dbReference>
<protein>
    <submittedName>
        <fullName evidence="2">Uncharacterized protein</fullName>
    </submittedName>
</protein>
<feature type="compositionally biased region" description="Low complexity" evidence="1">
    <location>
        <begin position="352"/>
        <end position="365"/>
    </location>
</feature>
<feature type="compositionally biased region" description="Low complexity" evidence="1">
    <location>
        <begin position="489"/>
        <end position="505"/>
    </location>
</feature>
<feature type="compositionally biased region" description="Low complexity" evidence="1">
    <location>
        <begin position="158"/>
        <end position="168"/>
    </location>
</feature>
<dbReference type="AlphaFoldDB" id="M9LS57"/>
<gene>
    <name evidence="2" type="ORF">PANT_20c00040</name>
</gene>
<dbReference type="OrthoDB" id="3366627at2759"/>
<feature type="region of interest" description="Disordered" evidence="1">
    <location>
        <begin position="1"/>
        <end position="112"/>
    </location>
</feature>
<name>M9LS57_PSEA3</name>
<feature type="compositionally biased region" description="Polar residues" evidence="1">
    <location>
        <begin position="459"/>
        <end position="470"/>
    </location>
</feature>
<feature type="compositionally biased region" description="Low complexity" evidence="1">
    <location>
        <begin position="430"/>
        <end position="442"/>
    </location>
</feature>
<evidence type="ECO:0000313" key="3">
    <source>
        <dbReference type="Proteomes" id="UP000011976"/>
    </source>
</evidence>
<feature type="region of interest" description="Disordered" evidence="1">
    <location>
        <begin position="158"/>
        <end position="183"/>
    </location>
</feature>
<organism evidence="2 3">
    <name type="scientific">Pseudozyma antarctica (strain T-34)</name>
    <name type="common">Yeast</name>
    <name type="synonym">Candida antarctica</name>
    <dbReference type="NCBI Taxonomy" id="1151754"/>
    <lineage>
        <taxon>Eukaryota</taxon>
        <taxon>Fungi</taxon>
        <taxon>Dikarya</taxon>
        <taxon>Basidiomycota</taxon>
        <taxon>Ustilaginomycotina</taxon>
        <taxon>Ustilaginomycetes</taxon>
        <taxon>Ustilaginales</taxon>
        <taxon>Ustilaginaceae</taxon>
        <taxon>Moesziomyces</taxon>
    </lineage>
</organism>
<feature type="compositionally biased region" description="Low complexity" evidence="1">
    <location>
        <begin position="562"/>
        <end position="574"/>
    </location>
</feature>
<feature type="compositionally biased region" description="Polar residues" evidence="1">
    <location>
        <begin position="518"/>
        <end position="535"/>
    </location>
</feature>
<reference evidence="3" key="1">
    <citation type="journal article" date="2013" name="Genome Announc.">
        <title>Genome sequence of the basidiomycetous yeast Pseudozyma antarctica T-34, a producer of the glycolipid biosurfactants mannosylerythritol lipids.</title>
        <authorList>
            <person name="Morita T."/>
            <person name="Koike H."/>
            <person name="Koyama Y."/>
            <person name="Hagiwara H."/>
            <person name="Ito E."/>
            <person name="Fukuoka T."/>
            <person name="Imura T."/>
            <person name="Machida M."/>
            <person name="Kitamoto D."/>
        </authorList>
    </citation>
    <scope>NUCLEOTIDE SEQUENCE [LARGE SCALE GENOMIC DNA]</scope>
    <source>
        <strain evidence="3">T-34</strain>
    </source>
</reference>
<feature type="compositionally biased region" description="Polar residues" evidence="1">
    <location>
        <begin position="317"/>
        <end position="342"/>
    </location>
</feature>
<evidence type="ECO:0000256" key="1">
    <source>
        <dbReference type="SAM" id="MobiDB-lite"/>
    </source>
</evidence>
<evidence type="ECO:0000313" key="2">
    <source>
        <dbReference type="EMBL" id="GAC76281.1"/>
    </source>
</evidence>
<feature type="region of interest" description="Disordered" evidence="1">
    <location>
        <begin position="276"/>
        <end position="574"/>
    </location>
</feature>
<feature type="compositionally biased region" description="Low complexity" evidence="1">
    <location>
        <begin position="55"/>
        <end position="73"/>
    </location>
</feature>
<feature type="compositionally biased region" description="Low complexity" evidence="1">
    <location>
        <begin position="398"/>
        <end position="412"/>
    </location>
</feature>
<accession>M9LS57</accession>